<gene>
    <name evidence="1" type="ORF">HHL08_08660</name>
</gene>
<comment type="caution">
    <text evidence="1">The sequence shown here is derived from an EMBL/GenBank/DDBJ whole genome shotgun (WGS) entry which is preliminary data.</text>
</comment>
<proteinExistence type="predicted"/>
<keyword evidence="2" id="KW-1185">Reference proteome</keyword>
<name>A0A7X9ZS55_9SPHN</name>
<accession>A0A7X9ZS55</accession>
<reference evidence="1 2" key="1">
    <citation type="submission" date="2020-04" db="EMBL/GenBank/DDBJ databases">
        <title>Sphingobium sp. AR-3-1 isolated from Arctic soil.</title>
        <authorList>
            <person name="Dahal R.H."/>
            <person name="Chaudhary D.K."/>
        </authorList>
    </citation>
    <scope>NUCLEOTIDE SEQUENCE [LARGE SCALE GENOMIC DNA]</scope>
    <source>
        <strain evidence="1 2">AR-3-1</strain>
    </source>
</reference>
<dbReference type="AlphaFoldDB" id="A0A7X9ZS55"/>
<sequence length="98" mass="10867">MNTAQLFADDDEFLEWTKDHPEAYVINFRANRSADYIVLHRASCRTITVSTQASGSLTAGAYRKAGSPDPKVFDSWIPKNIAGGQCVSDECIICKPRK</sequence>
<evidence type="ECO:0000313" key="1">
    <source>
        <dbReference type="EMBL" id="NML10222.1"/>
    </source>
</evidence>
<dbReference type="RefSeq" id="WP_169572419.1">
    <property type="nucleotide sequence ID" value="NZ_JABBFV010000005.1"/>
</dbReference>
<dbReference type="Proteomes" id="UP000519023">
    <property type="component" value="Unassembled WGS sequence"/>
</dbReference>
<evidence type="ECO:0000313" key="2">
    <source>
        <dbReference type="Proteomes" id="UP000519023"/>
    </source>
</evidence>
<organism evidence="1 2">
    <name type="scientific">Sphingobium psychrophilum</name>
    <dbReference type="NCBI Taxonomy" id="2728834"/>
    <lineage>
        <taxon>Bacteria</taxon>
        <taxon>Pseudomonadati</taxon>
        <taxon>Pseudomonadota</taxon>
        <taxon>Alphaproteobacteria</taxon>
        <taxon>Sphingomonadales</taxon>
        <taxon>Sphingomonadaceae</taxon>
        <taxon>Sphingobium</taxon>
    </lineage>
</organism>
<protein>
    <submittedName>
        <fullName evidence="1">Uncharacterized protein</fullName>
    </submittedName>
</protein>
<dbReference type="EMBL" id="JABBFV010000005">
    <property type="protein sequence ID" value="NML10222.1"/>
    <property type="molecule type" value="Genomic_DNA"/>
</dbReference>